<dbReference type="RefSeq" id="WP_161170371.1">
    <property type="nucleotide sequence ID" value="NZ_JADMOH010000007.1"/>
</dbReference>
<sequence length="227" mass="25693">MINGFRYFVKNNMEIILDTSTAMHYEGFSKFVEENERDIEASGKKIQVLSAVWFELIRNYNSVDKEKAEAANQAIAILSSHRNIFKIDEGKEIFQDEIEDAFADKEILSKLTLDKTEVSILLITNDRMLSKDALEINHQASCKGYKISTCYVSDKGEMLSGFGSQRENKLQKEPEVIVKEVVKIIEVPKKESNLKVSQILVPVTTFMAGAAIGKYGNILFKYFKTAA</sequence>
<protein>
    <recommendedName>
        <fullName evidence="3">PIN domain-containing protein</fullName>
    </recommendedName>
</protein>
<proteinExistence type="predicted"/>
<evidence type="ECO:0008006" key="3">
    <source>
        <dbReference type="Google" id="ProtNLM"/>
    </source>
</evidence>
<evidence type="ECO:0000313" key="1">
    <source>
        <dbReference type="EMBL" id="MZK10187.1"/>
    </source>
</evidence>
<comment type="caution">
    <text evidence="1">The sequence shown here is derived from an EMBL/GenBank/DDBJ whole genome shotgun (WGS) entry which is preliminary data.</text>
</comment>
<dbReference type="EMBL" id="WWSH01000005">
    <property type="protein sequence ID" value="MZK10187.1"/>
    <property type="molecule type" value="Genomic_DNA"/>
</dbReference>
<evidence type="ECO:0000313" key="2">
    <source>
        <dbReference type="Proteomes" id="UP000449249"/>
    </source>
</evidence>
<dbReference type="Gene3D" id="3.40.50.1010">
    <property type="entry name" value="5'-nuclease"/>
    <property type="match status" value="1"/>
</dbReference>
<dbReference type="Proteomes" id="UP000449249">
    <property type="component" value="Unassembled WGS sequence"/>
</dbReference>
<dbReference type="AlphaFoldDB" id="A0A6N9JVU2"/>
<organism evidence="1 2">
    <name type="scientific">Dorea longicatena</name>
    <dbReference type="NCBI Taxonomy" id="88431"/>
    <lineage>
        <taxon>Bacteria</taxon>
        <taxon>Bacillati</taxon>
        <taxon>Bacillota</taxon>
        <taxon>Clostridia</taxon>
        <taxon>Lachnospirales</taxon>
        <taxon>Lachnospiraceae</taxon>
        <taxon>Dorea</taxon>
    </lineage>
</organism>
<reference evidence="1 2" key="1">
    <citation type="journal article" date="2019" name="Nat. Med.">
        <title>A library of human gut bacterial isolates paired with longitudinal multiomics data enables mechanistic microbiome research.</title>
        <authorList>
            <person name="Poyet M."/>
            <person name="Groussin M."/>
            <person name="Gibbons S.M."/>
            <person name="Avila-Pacheco J."/>
            <person name="Jiang X."/>
            <person name="Kearney S.M."/>
            <person name="Perrotta A.R."/>
            <person name="Berdy B."/>
            <person name="Zhao S."/>
            <person name="Lieberman T.D."/>
            <person name="Swanson P.K."/>
            <person name="Smith M."/>
            <person name="Roesemann S."/>
            <person name="Alexander J.E."/>
            <person name="Rich S.A."/>
            <person name="Livny J."/>
            <person name="Vlamakis H."/>
            <person name="Clish C."/>
            <person name="Bullock K."/>
            <person name="Deik A."/>
            <person name="Scott J."/>
            <person name="Pierce K.A."/>
            <person name="Xavier R.J."/>
            <person name="Alm E.J."/>
        </authorList>
    </citation>
    <scope>NUCLEOTIDE SEQUENCE [LARGE SCALE GENOMIC DNA]</scope>
    <source>
        <strain evidence="1 2">BIOML-A1</strain>
    </source>
</reference>
<gene>
    <name evidence="1" type="ORF">GT576_07500</name>
</gene>
<accession>A0A6N9JVU2</accession>
<name>A0A6N9JVU2_9FIRM</name>